<gene>
    <name evidence="1" type="ORF">GCM10007350_22080</name>
</gene>
<dbReference type="Proteomes" id="UP000604737">
    <property type="component" value="Unassembled WGS sequence"/>
</dbReference>
<comment type="caution">
    <text evidence="1">The sequence shown here is derived from an EMBL/GenBank/DDBJ whole genome shotgun (WGS) entry which is preliminary data.</text>
</comment>
<name>A0ABQ3H294_9NEIS</name>
<protein>
    <recommendedName>
        <fullName evidence="3">Phage virion morphogenesis protein</fullName>
    </recommendedName>
</protein>
<dbReference type="NCBIfam" id="TIGR01635">
    <property type="entry name" value="tail_comp_S"/>
    <property type="match status" value="1"/>
</dbReference>
<accession>A0ABQ3H294</accession>
<evidence type="ECO:0000313" key="1">
    <source>
        <dbReference type="EMBL" id="GHD63835.1"/>
    </source>
</evidence>
<proteinExistence type="predicted"/>
<dbReference type="Pfam" id="PF05069">
    <property type="entry name" value="Phage_tail_S"/>
    <property type="match status" value="1"/>
</dbReference>
<dbReference type="RefSeq" id="WP_189460727.1">
    <property type="nucleotide sequence ID" value="NZ_BMYO01000005.1"/>
</dbReference>
<organism evidence="1 2">
    <name type="scientific">Jeongeupia chitinilytica</name>
    <dbReference type="NCBI Taxonomy" id="1041641"/>
    <lineage>
        <taxon>Bacteria</taxon>
        <taxon>Pseudomonadati</taxon>
        <taxon>Pseudomonadota</taxon>
        <taxon>Betaproteobacteria</taxon>
        <taxon>Neisseriales</taxon>
        <taxon>Chitinibacteraceae</taxon>
        <taxon>Jeongeupia</taxon>
    </lineage>
</organism>
<keyword evidence="2" id="KW-1185">Reference proteome</keyword>
<dbReference type="EMBL" id="BMYO01000005">
    <property type="protein sequence ID" value="GHD63835.1"/>
    <property type="molecule type" value="Genomic_DNA"/>
</dbReference>
<sequence length="187" mass="20160">MIDIKIDRSSFVQTLERLEQAVVHRAPVMQAIAGIMAGAVEENFAREGRPEWQGLKAGSWLSRAGALTKTGQVSAARFDKKVRGGKILQSSGRLASSITQNSSNDNAVVGTNVKYAAIHQFGGKTKPHEIRPRNKKALAWAGGRHPVGKVNHPGSDIPARPFLVLADTDVAEIESTVETYLREAIGP</sequence>
<evidence type="ECO:0008006" key="3">
    <source>
        <dbReference type="Google" id="ProtNLM"/>
    </source>
</evidence>
<dbReference type="InterPro" id="IPR006522">
    <property type="entry name" value="Phage_virion_morphogenesis"/>
</dbReference>
<reference evidence="2" key="1">
    <citation type="journal article" date="2019" name="Int. J. Syst. Evol. Microbiol.">
        <title>The Global Catalogue of Microorganisms (GCM) 10K type strain sequencing project: providing services to taxonomists for standard genome sequencing and annotation.</title>
        <authorList>
            <consortium name="The Broad Institute Genomics Platform"/>
            <consortium name="The Broad Institute Genome Sequencing Center for Infectious Disease"/>
            <person name="Wu L."/>
            <person name="Ma J."/>
        </authorList>
    </citation>
    <scope>NUCLEOTIDE SEQUENCE [LARGE SCALE GENOMIC DNA]</scope>
    <source>
        <strain evidence="2">KCTC 23701</strain>
    </source>
</reference>
<evidence type="ECO:0000313" key="2">
    <source>
        <dbReference type="Proteomes" id="UP000604737"/>
    </source>
</evidence>